<feature type="region of interest" description="Disordered" evidence="12">
    <location>
        <begin position="74"/>
        <end position="102"/>
    </location>
</feature>
<dbReference type="PANTHER" id="PTHR12604:SF4">
    <property type="entry name" value="X-RAY REPAIR CROSS-COMPLEMENTING PROTEIN 5"/>
    <property type="match status" value="1"/>
</dbReference>
<evidence type="ECO:0000256" key="10">
    <source>
        <dbReference type="ARBA" id="ARBA00023204"/>
    </source>
</evidence>
<comment type="subcellular location">
    <subcellularLocation>
        <location evidence="1">Nucleus</location>
    </subcellularLocation>
</comment>
<dbReference type="InterPro" id="IPR006164">
    <property type="entry name" value="DNA_bd_Ku70/Ku80"/>
</dbReference>
<keyword evidence="4" id="KW-0227">DNA damage</keyword>
<dbReference type="InterPro" id="IPR014893">
    <property type="entry name" value="Ku_PK_bind"/>
</dbReference>
<keyword evidence="15" id="KW-1185">Reference proteome</keyword>
<keyword evidence="10" id="KW-0234">DNA repair</keyword>
<organism evidence="14 15">
    <name type="scientific">Chionoecetes opilio</name>
    <name type="common">Atlantic snow crab</name>
    <name type="synonym">Cancer opilio</name>
    <dbReference type="NCBI Taxonomy" id="41210"/>
    <lineage>
        <taxon>Eukaryota</taxon>
        <taxon>Metazoa</taxon>
        <taxon>Ecdysozoa</taxon>
        <taxon>Arthropoda</taxon>
        <taxon>Crustacea</taxon>
        <taxon>Multicrustacea</taxon>
        <taxon>Malacostraca</taxon>
        <taxon>Eumalacostraca</taxon>
        <taxon>Eucarida</taxon>
        <taxon>Decapoda</taxon>
        <taxon>Pleocyemata</taxon>
        <taxon>Brachyura</taxon>
        <taxon>Eubrachyura</taxon>
        <taxon>Majoidea</taxon>
        <taxon>Majidae</taxon>
        <taxon>Chionoecetes</taxon>
    </lineage>
</organism>
<evidence type="ECO:0000256" key="4">
    <source>
        <dbReference type="ARBA" id="ARBA00022763"/>
    </source>
</evidence>
<evidence type="ECO:0000256" key="8">
    <source>
        <dbReference type="ARBA" id="ARBA00023125"/>
    </source>
</evidence>
<comment type="caution">
    <text evidence="14">The sequence shown here is derived from an EMBL/GenBank/DDBJ whole genome shotgun (WGS) entry which is preliminary data.</text>
</comment>
<dbReference type="GO" id="GO:0016787">
    <property type="term" value="F:hydrolase activity"/>
    <property type="evidence" value="ECO:0007669"/>
    <property type="project" value="UniProtKB-KW"/>
</dbReference>
<protein>
    <submittedName>
        <fullName evidence="14">X-ray repair cross-complementing protein 5</fullName>
    </submittedName>
</protein>
<feature type="compositionally biased region" description="Polar residues" evidence="12">
    <location>
        <begin position="89"/>
        <end position="99"/>
    </location>
</feature>
<dbReference type="SUPFAM" id="SSF100939">
    <property type="entry name" value="SPOC domain-like"/>
    <property type="match status" value="1"/>
</dbReference>
<evidence type="ECO:0000256" key="1">
    <source>
        <dbReference type="ARBA" id="ARBA00004123"/>
    </source>
</evidence>
<feature type="compositionally biased region" description="Basic and acidic residues" evidence="12">
    <location>
        <begin position="634"/>
        <end position="650"/>
    </location>
</feature>
<comment type="similarity">
    <text evidence="2">Belongs to the ku80 family.</text>
</comment>
<dbReference type="Gene3D" id="2.40.290.10">
    <property type="match status" value="1"/>
</dbReference>
<evidence type="ECO:0000256" key="6">
    <source>
        <dbReference type="ARBA" id="ARBA00022806"/>
    </source>
</evidence>
<dbReference type="Gene3D" id="1.25.40.240">
    <property type="entry name" value="Ku, C-terminal domain"/>
    <property type="match status" value="1"/>
</dbReference>
<dbReference type="AlphaFoldDB" id="A0A8J5CKA4"/>
<dbReference type="GO" id="GO:0005524">
    <property type="term" value="F:ATP binding"/>
    <property type="evidence" value="ECO:0007669"/>
    <property type="project" value="UniProtKB-KW"/>
</dbReference>
<dbReference type="InterPro" id="IPR036465">
    <property type="entry name" value="vWFA_dom_sf"/>
</dbReference>
<keyword evidence="3" id="KW-0547">Nucleotide-binding</keyword>
<dbReference type="Pfam" id="PF02735">
    <property type="entry name" value="Ku"/>
    <property type="match status" value="1"/>
</dbReference>
<dbReference type="InterPro" id="IPR016194">
    <property type="entry name" value="SPOC-like_C_dom_sf"/>
</dbReference>
<dbReference type="PANTHER" id="PTHR12604">
    <property type="entry name" value="KU AUTOANTIGEN DNA HELICASE"/>
    <property type="match status" value="1"/>
</dbReference>
<gene>
    <name evidence="14" type="primary">Xrcc5</name>
    <name evidence="14" type="ORF">GWK47_001731</name>
</gene>
<sequence length="670" mass="74351">MSTVIPLVSVSHHGLTHINLCSGKRFTAKRIVLLTDFSGEFSNNQSTTITSGLLNERIELVVIGLDIMATLDEEDGDAQMPGPSDGEENSTPQKSSLNWNGKPKTVVQKAGEALVSRMVSKIDGILCSFEDALPQLMFFDQKKQSSAFWNTTLDIGMDVKIPISGKIQVREVSLPSWKKTYAADPSATITQEISYHLYDENQTVVPAEDVISGFFYGSTLVPVSDEDMKMAYKSNSPRSMTVLGFTESSNVHHWIRTGNQVLSVTARENDETAAVALSALIQAMMEADMVAITRRVYSQNMNPRLGVLFPEISKDYECLLWIQLPFAQDVVSVSCPSLQPRIEKLKDEEKAAIDSLIDAMDLSHVKGEDGEEDEDENLLDPTRTLNPVFQHYYNTITHRALNPGTILPEPPPHVLKILEPPARVCGPRDKVAEKLKVMFPTVLPPPEKTKNVFDGQDEDNERPEKRARVDDGVCVRDLLEAQVTRVTSASPVKDFMALLRSEAPNFNDICKQMGDVILQLVNSLPGITNEAVAAAARDKVVDCLTTYRRESCSIDPATYNRFLTTTLKNAVVYLSMKDLWTRMKEADLGLIVKEESGRSSVGREEATTFLQLDQSTEEAPPPPVQETKDDMEDLERPLDPPANRNHEWDRDSLDVFLRASVQPGSGPVSP</sequence>
<dbReference type="Gene3D" id="1.10.1600.10">
    <property type="match status" value="1"/>
</dbReference>
<dbReference type="GO" id="GO:0003690">
    <property type="term" value="F:double-stranded DNA binding"/>
    <property type="evidence" value="ECO:0007669"/>
    <property type="project" value="TreeGrafter"/>
</dbReference>
<dbReference type="GO" id="GO:0004386">
    <property type="term" value="F:helicase activity"/>
    <property type="evidence" value="ECO:0007669"/>
    <property type="project" value="UniProtKB-KW"/>
</dbReference>
<dbReference type="EMBL" id="JACEEZ010020916">
    <property type="protein sequence ID" value="KAG0713985.1"/>
    <property type="molecule type" value="Genomic_DNA"/>
</dbReference>
<accession>A0A8J5CKA4</accession>
<dbReference type="Gene3D" id="3.40.50.410">
    <property type="entry name" value="von Willebrand factor, type A domain"/>
    <property type="match status" value="1"/>
</dbReference>
<dbReference type="FunFam" id="1.10.1600.10:FF:000002">
    <property type="entry name" value="X-ray repair cross-complementing protein 5"/>
    <property type="match status" value="1"/>
</dbReference>
<dbReference type="Pfam" id="PF08785">
    <property type="entry name" value="Ku_PK_bind"/>
    <property type="match status" value="1"/>
</dbReference>
<reference evidence="14" key="1">
    <citation type="submission" date="2020-07" db="EMBL/GenBank/DDBJ databases">
        <title>The High-quality genome of the commercially important snow crab, Chionoecetes opilio.</title>
        <authorList>
            <person name="Jeong J.-H."/>
            <person name="Ryu S."/>
        </authorList>
    </citation>
    <scope>NUCLEOTIDE SEQUENCE</scope>
    <source>
        <strain evidence="14">MADBK_172401_WGS</strain>
        <tissue evidence="14">Digestive gland</tissue>
    </source>
</reference>
<evidence type="ECO:0000256" key="3">
    <source>
        <dbReference type="ARBA" id="ARBA00022741"/>
    </source>
</evidence>
<dbReference type="FunFam" id="2.40.290.10:FF:000005">
    <property type="entry name" value="X-ray repair cross-complementing protein 5"/>
    <property type="match status" value="1"/>
</dbReference>
<feature type="domain" description="Ku" evidence="13">
    <location>
        <begin position="202"/>
        <end position="341"/>
    </location>
</feature>
<evidence type="ECO:0000256" key="9">
    <source>
        <dbReference type="ARBA" id="ARBA00023172"/>
    </source>
</evidence>
<name>A0A8J5CKA4_CHIOP</name>
<dbReference type="SUPFAM" id="SSF101420">
    <property type="entry name" value="C-terminal domain of Ku80"/>
    <property type="match status" value="1"/>
</dbReference>
<dbReference type="InterPro" id="IPR024193">
    <property type="entry name" value="Ku80"/>
</dbReference>
<evidence type="ECO:0000313" key="14">
    <source>
        <dbReference type="EMBL" id="KAG0713985.1"/>
    </source>
</evidence>
<keyword evidence="11" id="KW-0539">Nucleus</keyword>
<keyword evidence="9" id="KW-0233">DNA recombination</keyword>
<keyword evidence="8" id="KW-0238">DNA-binding</keyword>
<evidence type="ECO:0000313" key="15">
    <source>
        <dbReference type="Proteomes" id="UP000770661"/>
    </source>
</evidence>
<evidence type="ECO:0000256" key="2">
    <source>
        <dbReference type="ARBA" id="ARBA00007726"/>
    </source>
</evidence>
<dbReference type="GO" id="GO:0042162">
    <property type="term" value="F:telomeric DNA binding"/>
    <property type="evidence" value="ECO:0007669"/>
    <property type="project" value="InterPro"/>
</dbReference>
<dbReference type="GO" id="GO:0000723">
    <property type="term" value="P:telomere maintenance"/>
    <property type="evidence" value="ECO:0007669"/>
    <property type="project" value="InterPro"/>
</dbReference>
<dbReference type="CDD" id="cd00873">
    <property type="entry name" value="KU80"/>
    <property type="match status" value="1"/>
</dbReference>
<feature type="region of interest" description="Disordered" evidence="12">
    <location>
        <begin position="609"/>
        <end position="650"/>
    </location>
</feature>
<dbReference type="InterPro" id="IPR036494">
    <property type="entry name" value="Ku_C_sf"/>
</dbReference>
<dbReference type="SMART" id="SM00559">
    <property type="entry name" value="Ku78"/>
    <property type="match status" value="1"/>
</dbReference>
<dbReference type="GO" id="GO:0043564">
    <property type="term" value="C:Ku70:Ku80 complex"/>
    <property type="evidence" value="ECO:0007669"/>
    <property type="project" value="InterPro"/>
</dbReference>
<proteinExistence type="inferred from homology"/>
<evidence type="ECO:0000259" key="13">
    <source>
        <dbReference type="SMART" id="SM00559"/>
    </source>
</evidence>
<evidence type="ECO:0000256" key="5">
    <source>
        <dbReference type="ARBA" id="ARBA00022801"/>
    </source>
</evidence>
<evidence type="ECO:0000256" key="12">
    <source>
        <dbReference type="SAM" id="MobiDB-lite"/>
    </source>
</evidence>
<dbReference type="GO" id="GO:0006310">
    <property type="term" value="P:DNA recombination"/>
    <property type="evidence" value="ECO:0007669"/>
    <property type="project" value="UniProtKB-KW"/>
</dbReference>
<keyword evidence="5" id="KW-0378">Hydrolase</keyword>
<dbReference type="OrthoDB" id="30826at2759"/>
<dbReference type="Proteomes" id="UP000770661">
    <property type="component" value="Unassembled WGS sequence"/>
</dbReference>
<dbReference type="GO" id="GO:0003684">
    <property type="term" value="F:damaged DNA binding"/>
    <property type="evidence" value="ECO:0007669"/>
    <property type="project" value="InterPro"/>
</dbReference>
<feature type="region of interest" description="Disordered" evidence="12">
    <location>
        <begin position="446"/>
        <end position="467"/>
    </location>
</feature>
<evidence type="ECO:0000256" key="11">
    <source>
        <dbReference type="ARBA" id="ARBA00023242"/>
    </source>
</evidence>
<keyword evidence="6" id="KW-0347">Helicase</keyword>
<keyword evidence="7" id="KW-0067">ATP-binding</keyword>
<dbReference type="GO" id="GO:0006303">
    <property type="term" value="P:double-strand break repair via nonhomologous end joining"/>
    <property type="evidence" value="ECO:0007669"/>
    <property type="project" value="InterPro"/>
</dbReference>
<evidence type="ECO:0000256" key="7">
    <source>
        <dbReference type="ARBA" id="ARBA00022840"/>
    </source>
</evidence>